<feature type="coiled-coil region" evidence="1">
    <location>
        <begin position="108"/>
        <end position="135"/>
    </location>
</feature>
<evidence type="ECO:0000256" key="2">
    <source>
        <dbReference type="SAM" id="MobiDB-lite"/>
    </source>
</evidence>
<proteinExistence type="predicted"/>
<gene>
    <name evidence="3" type="ORF">Tco_0821145</name>
</gene>
<evidence type="ECO:0000256" key="1">
    <source>
        <dbReference type="SAM" id="Coils"/>
    </source>
</evidence>
<feature type="compositionally biased region" description="Basic and acidic residues" evidence="2">
    <location>
        <begin position="225"/>
        <end position="244"/>
    </location>
</feature>
<accession>A0ABQ5ABF2</accession>
<reference evidence="3" key="2">
    <citation type="submission" date="2022-01" db="EMBL/GenBank/DDBJ databases">
        <authorList>
            <person name="Yamashiro T."/>
            <person name="Shiraishi A."/>
            <person name="Satake H."/>
            <person name="Nakayama K."/>
        </authorList>
    </citation>
    <scope>NUCLEOTIDE SEQUENCE</scope>
</reference>
<comment type="caution">
    <text evidence="3">The sequence shown here is derived from an EMBL/GenBank/DDBJ whole genome shotgun (WGS) entry which is preliminary data.</text>
</comment>
<dbReference type="Pfam" id="PF14223">
    <property type="entry name" value="Retrotran_gag_2"/>
    <property type="match status" value="1"/>
</dbReference>
<dbReference type="EMBL" id="BQNB010012159">
    <property type="protein sequence ID" value="GJS99975.1"/>
    <property type="molecule type" value="Genomic_DNA"/>
</dbReference>
<dbReference type="PANTHER" id="PTHR33116:SF79">
    <property type="entry name" value="REVERSE TRANSCRIPTASE DOMAIN, ZINC FINGER, CCHC-TYPE-RELATED"/>
    <property type="match status" value="1"/>
</dbReference>
<feature type="region of interest" description="Disordered" evidence="2">
    <location>
        <begin position="297"/>
        <end position="339"/>
    </location>
</feature>
<reference evidence="3" key="1">
    <citation type="journal article" date="2022" name="Int. J. Mol. Sci.">
        <title>Draft Genome of Tanacetum Coccineum: Genomic Comparison of Closely Related Tanacetum-Family Plants.</title>
        <authorList>
            <person name="Yamashiro T."/>
            <person name="Shiraishi A."/>
            <person name="Nakayama K."/>
            <person name="Satake H."/>
        </authorList>
    </citation>
    <scope>NUCLEOTIDE SEQUENCE</scope>
</reference>
<keyword evidence="4" id="KW-1185">Reference proteome</keyword>
<organism evidence="3 4">
    <name type="scientific">Tanacetum coccineum</name>
    <dbReference type="NCBI Taxonomy" id="301880"/>
    <lineage>
        <taxon>Eukaryota</taxon>
        <taxon>Viridiplantae</taxon>
        <taxon>Streptophyta</taxon>
        <taxon>Embryophyta</taxon>
        <taxon>Tracheophyta</taxon>
        <taxon>Spermatophyta</taxon>
        <taxon>Magnoliopsida</taxon>
        <taxon>eudicotyledons</taxon>
        <taxon>Gunneridae</taxon>
        <taxon>Pentapetalae</taxon>
        <taxon>asterids</taxon>
        <taxon>campanulids</taxon>
        <taxon>Asterales</taxon>
        <taxon>Asteraceae</taxon>
        <taxon>Asteroideae</taxon>
        <taxon>Anthemideae</taxon>
        <taxon>Anthemidinae</taxon>
        <taxon>Tanacetum</taxon>
    </lineage>
</organism>
<dbReference type="PANTHER" id="PTHR33116">
    <property type="entry name" value="REVERSE TRANSCRIPTASE ZINC-BINDING DOMAIN-CONTAINING PROTEIN-RELATED-RELATED"/>
    <property type="match status" value="1"/>
</dbReference>
<keyword evidence="1" id="KW-0175">Coiled coil</keyword>
<feature type="compositionally biased region" description="Basic and acidic residues" evidence="2">
    <location>
        <begin position="328"/>
        <end position="338"/>
    </location>
</feature>
<dbReference type="Proteomes" id="UP001151760">
    <property type="component" value="Unassembled WGS sequence"/>
</dbReference>
<protein>
    <submittedName>
        <fullName evidence="3">Uncharacterized protein</fullName>
    </submittedName>
</protein>
<evidence type="ECO:0000313" key="3">
    <source>
        <dbReference type="EMBL" id="GJS99975.1"/>
    </source>
</evidence>
<feature type="region of interest" description="Disordered" evidence="2">
    <location>
        <begin position="215"/>
        <end position="244"/>
    </location>
</feature>
<name>A0ABQ5ABF2_9ASTR</name>
<evidence type="ECO:0000313" key="4">
    <source>
        <dbReference type="Proteomes" id="UP001151760"/>
    </source>
</evidence>
<sequence length="613" mass="69252">MIDYALWEVINNGATLPKTTTVEGVVIVMPITTAEEKAQRRLEVIARSTLMMGIPNEHQLKFNSIKDAKKLLEAVEKKFGGNAATRKTQRNLLKQQYENFTAPSSEMLDQTFDRLQKLVSQLELLDEKLSQEDVNQKLLRSLSPKWNTHAVTKPVDNPFVKDMDQIASSFYNTNFPDSLDAKGLWKEYQPYGRIVDAFIANKRSKIEIRTWSTHITEDSSSSDSNEDRDIEDRRSFNEDAVPKEDLDDFIHQIEEENVMSHDHNIGKEEERIEVEEDASQPPGFEKVFHMTKEGAACTTLPDDEGKVTKDVGNNGVDSDKTIPPGFENRFKSDSKEPYVPRSGKFSTSFGNYKRNDLKGFSFIDEMNRMIEVGEALGYDVKGCKRSLRSLARGRSRDVVIDAWMNLLDGQTEEKIDMGCANDEDRALRISKMQELDDLEKLEALDLVQKARVKWDGEGDENTKFFHGLINSRRKSQSIQGLMHEASGLNINVNKSNLYGVGVSSSEIERLALGTGCMACTFPFSCRGLPIGSNMSRILNWKVITDRFKARLSTWKANPLSIGGRLTLIKSVLGSLGIYYLSIFKAHEAIIKDLESLRALAFWGASEDKEKLVD</sequence>